<protein>
    <submittedName>
        <fullName evidence="1">Methyltransferase type 11</fullName>
    </submittedName>
</protein>
<keyword evidence="1" id="KW-0808">Transferase</keyword>
<dbReference type="GO" id="GO:0032259">
    <property type="term" value="P:methylation"/>
    <property type="evidence" value="ECO:0007669"/>
    <property type="project" value="UniProtKB-KW"/>
</dbReference>
<dbReference type="Proteomes" id="UP000034753">
    <property type="component" value="Unassembled WGS sequence"/>
</dbReference>
<gene>
    <name evidence="1" type="ORF">UU67_C0001G0020</name>
</gene>
<accession>A0A0G0WNP7</accession>
<dbReference type="PANTHER" id="PTHR43861">
    <property type="entry name" value="TRANS-ACONITATE 2-METHYLTRANSFERASE-RELATED"/>
    <property type="match status" value="1"/>
</dbReference>
<reference evidence="1 2" key="1">
    <citation type="journal article" date="2015" name="Nature">
        <title>rRNA introns, odd ribosomes, and small enigmatic genomes across a large radiation of phyla.</title>
        <authorList>
            <person name="Brown C.T."/>
            <person name="Hug L.A."/>
            <person name="Thomas B.C."/>
            <person name="Sharon I."/>
            <person name="Castelle C.J."/>
            <person name="Singh A."/>
            <person name="Wilkins M.J."/>
            <person name="Williams K.H."/>
            <person name="Banfield J.F."/>
        </authorList>
    </citation>
    <scope>NUCLEOTIDE SEQUENCE [LARGE SCALE GENOMIC DNA]</scope>
</reference>
<evidence type="ECO:0000313" key="1">
    <source>
        <dbReference type="EMBL" id="KKS14424.1"/>
    </source>
</evidence>
<dbReference type="Gene3D" id="3.40.50.150">
    <property type="entry name" value="Vaccinia Virus protein VP39"/>
    <property type="match status" value="1"/>
</dbReference>
<dbReference type="Pfam" id="PF13489">
    <property type="entry name" value="Methyltransf_23"/>
    <property type="match status" value="1"/>
</dbReference>
<dbReference type="AlphaFoldDB" id="A0A0G0WNP7"/>
<sequence length="334" mass="38351">MKTVLTRTTKEVRPANPVNTKLGQCYFCSSENLVILRNRLRHGIHKNILKCEACGLIYAQSKENPVPFYRKKYRQKHGPILGKTLSSQELFEFNSPLQAPRIKQLSKLLKPSARVLDIGSSTGHFLYAIKDKVKEVVGVELNLANAEFTRRELGIKVYDEPIEKLALSDEYFDLITVYHTFEHVVDPLLFLKIVRRYLKPNGHLFIEVPNTDDALMSIYQLKKFADFWFIEPHLFYYNPETLKKVLARGGFEGRISTTQAFSLYNHLNWLYTGQPQADWLTATTIPRLPSGGSHAELKGEINKLLEKTDKQYRNLLNKNQVGSMLTFLGTKSKS</sequence>
<name>A0A0G0WNP7_9BACT</name>
<dbReference type="EMBL" id="LCBN01000001">
    <property type="protein sequence ID" value="KKS14424.1"/>
    <property type="molecule type" value="Genomic_DNA"/>
</dbReference>
<dbReference type="GO" id="GO:0008168">
    <property type="term" value="F:methyltransferase activity"/>
    <property type="evidence" value="ECO:0007669"/>
    <property type="project" value="UniProtKB-KW"/>
</dbReference>
<organism evidence="1 2">
    <name type="scientific">Candidatus Daviesbacteria bacterium GW2011_GWB1_41_5</name>
    <dbReference type="NCBI Taxonomy" id="1618429"/>
    <lineage>
        <taxon>Bacteria</taxon>
        <taxon>Candidatus Daviesiibacteriota</taxon>
    </lineage>
</organism>
<dbReference type="SUPFAM" id="SSF53335">
    <property type="entry name" value="S-adenosyl-L-methionine-dependent methyltransferases"/>
    <property type="match status" value="1"/>
</dbReference>
<dbReference type="InterPro" id="IPR029063">
    <property type="entry name" value="SAM-dependent_MTases_sf"/>
</dbReference>
<dbReference type="CDD" id="cd02440">
    <property type="entry name" value="AdoMet_MTases"/>
    <property type="match status" value="1"/>
</dbReference>
<keyword evidence="1" id="KW-0489">Methyltransferase</keyword>
<evidence type="ECO:0000313" key="2">
    <source>
        <dbReference type="Proteomes" id="UP000034753"/>
    </source>
</evidence>
<comment type="caution">
    <text evidence="1">The sequence shown here is derived from an EMBL/GenBank/DDBJ whole genome shotgun (WGS) entry which is preliminary data.</text>
</comment>
<proteinExistence type="predicted"/>